<name>A0A3F3ING7_SALER</name>
<dbReference type="Pfam" id="PF08873">
    <property type="entry name" value="Phage_Mu_Gp37"/>
    <property type="match status" value="1"/>
</dbReference>
<dbReference type="AlphaFoldDB" id="A0A3F3ING7"/>
<sequence>MVGKTETALLARVASLFGATLRRVGTHPGTWNDAAIRSLFTTAPSVHVAWLGAGPGRTAHEILSRWVFYVTAQNLNGDTLTDARALPGQPGVYQIVERLVGGVAGQAFGDASAMQLTDIRNLYTDVQGASGVALYGVYFETRMPVPPVVDTDSLDDFLRHWQTWRLPDGTPEFKAHITLPAPEEK</sequence>
<gene>
    <name evidence="1" type="ORF">BH006_17280</name>
</gene>
<proteinExistence type="predicted"/>
<reference evidence="1" key="1">
    <citation type="submission" date="2016-09" db="EMBL/GenBank/DDBJ databases">
        <title>Whole Genome Sequencing of Salmonella enterica subsp. enterica serovar Nottingham.</title>
        <authorList>
            <person name="Zheng J."/>
            <person name="Wang H."/>
        </authorList>
    </citation>
    <scope>NUCLEOTIDE SEQUENCE [LARGE SCALE GENOMIC DNA]</scope>
    <source>
        <strain evidence="1">CFSAN055411</strain>
    </source>
</reference>
<organism evidence="1">
    <name type="scientific">Salmonella enterica</name>
    <name type="common">Salmonella choleraesuis</name>
    <dbReference type="NCBI Taxonomy" id="28901"/>
    <lineage>
        <taxon>Bacteria</taxon>
        <taxon>Pseudomonadati</taxon>
        <taxon>Pseudomonadota</taxon>
        <taxon>Gammaproteobacteria</taxon>
        <taxon>Enterobacterales</taxon>
        <taxon>Enterobacteriaceae</taxon>
        <taxon>Salmonella</taxon>
    </lineage>
</organism>
<protein>
    <recommendedName>
        <fullName evidence="2">DUF1834 family protein</fullName>
    </recommendedName>
</protein>
<dbReference type="Proteomes" id="UP000852880">
    <property type="component" value="Unassembled WGS sequence"/>
</dbReference>
<dbReference type="EMBL" id="MJEL01000009">
    <property type="protein sequence ID" value="OEH98414.1"/>
    <property type="molecule type" value="Genomic_DNA"/>
</dbReference>
<evidence type="ECO:0000313" key="1">
    <source>
        <dbReference type="EMBL" id="OEH98414.1"/>
    </source>
</evidence>
<accession>A0A3F3ING7</accession>
<dbReference type="InterPro" id="IPR014972">
    <property type="entry name" value="Phage_Mu_Gp37"/>
</dbReference>
<evidence type="ECO:0008006" key="2">
    <source>
        <dbReference type="Google" id="ProtNLM"/>
    </source>
</evidence>
<comment type="caution">
    <text evidence="1">The sequence shown here is derived from an EMBL/GenBank/DDBJ whole genome shotgun (WGS) entry which is preliminary data.</text>
</comment>
<dbReference type="RefSeq" id="WP_069721180.1">
    <property type="nucleotide sequence ID" value="NZ_MJEL01000009.1"/>
</dbReference>